<reference evidence="3 4" key="1">
    <citation type="journal article" date="2019" name="G3 (Bethesda)">
        <title>Sequencing of a Wild Apple (Malus baccata) Genome Unravels the Differences Between Cultivated and Wild Apple Species Regarding Disease Resistance and Cold Tolerance.</title>
        <authorList>
            <person name="Chen X."/>
        </authorList>
    </citation>
    <scope>NUCLEOTIDE SEQUENCE [LARGE SCALE GENOMIC DNA]</scope>
    <source>
        <strain evidence="4">cv. Shandingzi</strain>
        <tissue evidence="3">Leaves</tissue>
    </source>
</reference>
<evidence type="ECO:0000259" key="2">
    <source>
        <dbReference type="Pfam" id="PF05699"/>
    </source>
</evidence>
<name>A0A540KI89_MALBA</name>
<sequence length="177" mass="20025">MIFSQMMDDWEKELEDTEDIALAHEVDRYLLDTVEKVQHGSLFDVLKWWKLKGRSTYPTLALIAKDVLPIQVLTVASESAFSGGKRVIDPFKSSLLPQTVESLMCLQNWLRSEPISSIEYEASPAELEFYQECEEEYKRRKANANVISTSSTISSSDAEIEAPQTTQMNKGKGIAIQ</sequence>
<proteinExistence type="predicted"/>
<gene>
    <name evidence="3" type="ORF">C1H46_040592</name>
</gene>
<dbReference type="Proteomes" id="UP000315295">
    <property type="component" value="Unassembled WGS sequence"/>
</dbReference>
<evidence type="ECO:0000256" key="1">
    <source>
        <dbReference type="SAM" id="MobiDB-lite"/>
    </source>
</evidence>
<dbReference type="InterPro" id="IPR008906">
    <property type="entry name" value="HATC_C_dom"/>
</dbReference>
<evidence type="ECO:0000313" key="4">
    <source>
        <dbReference type="Proteomes" id="UP000315295"/>
    </source>
</evidence>
<organism evidence="3 4">
    <name type="scientific">Malus baccata</name>
    <name type="common">Siberian crab apple</name>
    <name type="synonym">Pyrus baccata</name>
    <dbReference type="NCBI Taxonomy" id="106549"/>
    <lineage>
        <taxon>Eukaryota</taxon>
        <taxon>Viridiplantae</taxon>
        <taxon>Streptophyta</taxon>
        <taxon>Embryophyta</taxon>
        <taxon>Tracheophyta</taxon>
        <taxon>Spermatophyta</taxon>
        <taxon>Magnoliopsida</taxon>
        <taxon>eudicotyledons</taxon>
        <taxon>Gunneridae</taxon>
        <taxon>Pentapetalae</taxon>
        <taxon>rosids</taxon>
        <taxon>fabids</taxon>
        <taxon>Rosales</taxon>
        <taxon>Rosaceae</taxon>
        <taxon>Amygdaloideae</taxon>
        <taxon>Maleae</taxon>
        <taxon>Malus</taxon>
    </lineage>
</organism>
<dbReference type="STRING" id="106549.A0A540KI89"/>
<dbReference type="SUPFAM" id="SSF53098">
    <property type="entry name" value="Ribonuclease H-like"/>
    <property type="match status" value="1"/>
</dbReference>
<protein>
    <recommendedName>
        <fullName evidence="2">HAT C-terminal dimerisation domain-containing protein</fullName>
    </recommendedName>
</protein>
<dbReference type="Pfam" id="PF05699">
    <property type="entry name" value="Dimer_Tnp_hAT"/>
    <property type="match status" value="1"/>
</dbReference>
<dbReference type="PANTHER" id="PTHR23272">
    <property type="entry name" value="BED FINGER-RELATED"/>
    <property type="match status" value="1"/>
</dbReference>
<comment type="caution">
    <text evidence="3">The sequence shown here is derived from an EMBL/GenBank/DDBJ whole genome shotgun (WGS) entry which is preliminary data.</text>
</comment>
<dbReference type="GO" id="GO:0046983">
    <property type="term" value="F:protein dimerization activity"/>
    <property type="evidence" value="ECO:0007669"/>
    <property type="project" value="InterPro"/>
</dbReference>
<feature type="region of interest" description="Disordered" evidence="1">
    <location>
        <begin position="155"/>
        <end position="177"/>
    </location>
</feature>
<evidence type="ECO:0000313" key="3">
    <source>
        <dbReference type="EMBL" id="TQD73890.1"/>
    </source>
</evidence>
<dbReference type="AlphaFoldDB" id="A0A540KI89"/>
<accession>A0A540KI89</accession>
<keyword evidence="4" id="KW-1185">Reference proteome</keyword>
<feature type="domain" description="HAT C-terminal dimerisation" evidence="2">
    <location>
        <begin position="25"/>
        <end position="110"/>
    </location>
</feature>
<dbReference type="PANTHER" id="PTHR23272:SF161">
    <property type="entry name" value="ZINC FINGER BED DOMAIN-CONTAINING PROTEIN RICESLEEPER 1-LIKE"/>
    <property type="match status" value="1"/>
</dbReference>
<dbReference type="InterPro" id="IPR012337">
    <property type="entry name" value="RNaseH-like_sf"/>
</dbReference>
<dbReference type="EMBL" id="VIEB01001239">
    <property type="protein sequence ID" value="TQD73890.1"/>
    <property type="molecule type" value="Genomic_DNA"/>
</dbReference>